<dbReference type="OrthoDB" id="410592at2759"/>
<evidence type="ECO:0000256" key="2">
    <source>
        <dbReference type="ARBA" id="ARBA00007449"/>
    </source>
</evidence>
<evidence type="ECO:0000256" key="15">
    <source>
        <dbReference type="ARBA" id="ARBA00023157"/>
    </source>
</evidence>
<dbReference type="SUPFAM" id="SSF53300">
    <property type="entry name" value="vWA-like"/>
    <property type="match status" value="1"/>
</dbReference>
<dbReference type="Proteomes" id="UP000812440">
    <property type="component" value="Unassembled WGS sequence"/>
</dbReference>
<keyword evidence="7 18" id="KW-0732">Signal</keyword>
<evidence type="ECO:0000256" key="17">
    <source>
        <dbReference type="RuleBase" id="RU000633"/>
    </source>
</evidence>
<dbReference type="PANTHER" id="PTHR10082">
    <property type="entry name" value="INTEGRIN BETA SUBUNIT"/>
    <property type="match status" value="1"/>
</dbReference>
<feature type="signal peptide" evidence="18">
    <location>
        <begin position="1"/>
        <end position="23"/>
    </location>
</feature>
<dbReference type="FunFam" id="3.30.1680.10:FF:000002">
    <property type="entry name" value="Integrin beta"/>
    <property type="match status" value="1"/>
</dbReference>
<evidence type="ECO:0000256" key="10">
    <source>
        <dbReference type="ARBA" id="ARBA00022842"/>
    </source>
</evidence>
<dbReference type="FunFam" id="3.40.50.410:FF:000036">
    <property type="entry name" value="Integrin beta"/>
    <property type="match status" value="1"/>
</dbReference>
<sequence>SMIFILLMSLMYLSFCTVNSCAASRAQTCSSCIRAGKDCSYCSDEGFSGSRCDLQENLRRFGCSERGIVFMKSEFLTKQNDKINTFESRSQVAPQSMSMRLRAGEETSFNLRVFEPLETPVDLYILMDFSHSMSDDLNNLKNMGQDLANVVSSLSKDYTIGFGKFVDKVSVPQTDMRPEKLKQPWLDSTPPFSFKNVIPLTSDVQYFRDELMKEKISGNLDPPEGGFDAILQTAVCTKQIGWRKGSTHLLVFSTESAFHYEADGVNVLDGILKRNDEQCHLDLSGFYTHDTVQDYPSVPTLVRLLAKYNIIPIFAVTNHSYSYYEKLKDYFKVSEIGVLQDDSSNIVHILRDSFQKIRSRMDIRDDNTPRSMNISVSSDTVKLTETGLFQVTRGEVGMFKVKVQALEKVGSQHIDTSVICDMCPCELQKELNSPKCNLNGNFVCGRCECKGQCCVYFSQLSMGQKAKAIATGGLN</sequence>
<evidence type="ECO:0000256" key="8">
    <source>
        <dbReference type="ARBA" id="ARBA00022737"/>
    </source>
</evidence>
<accession>A0A8T2ID89</accession>
<evidence type="ECO:0000256" key="3">
    <source>
        <dbReference type="ARBA" id="ARBA00022475"/>
    </source>
</evidence>
<keyword evidence="12" id="KW-1133">Transmembrane helix</keyword>
<feature type="chain" id="PRO_5035883725" description="Integrin beta" evidence="18">
    <location>
        <begin position="24"/>
        <end position="475"/>
    </location>
</feature>
<dbReference type="GO" id="GO:0033627">
    <property type="term" value="P:cell adhesion mediated by integrin"/>
    <property type="evidence" value="ECO:0007669"/>
    <property type="project" value="TreeGrafter"/>
</dbReference>
<evidence type="ECO:0000256" key="18">
    <source>
        <dbReference type="SAM" id="SignalP"/>
    </source>
</evidence>
<feature type="domain" description="Integrin beta subunit VWA" evidence="19">
    <location>
        <begin position="28"/>
        <end position="425"/>
    </location>
</feature>
<dbReference type="AlphaFoldDB" id="A0A8T2ID89"/>
<dbReference type="InterPro" id="IPR033760">
    <property type="entry name" value="Integrin_beta_N"/>
</dbReference>
<dbReference type="SMART" id="SM00187">
    <property type="entry name" value="INB"/>
    <property type="match status" value="1"/>
</dbReference>
<keyword evidence="21" id="KW-1185">Reference proteome</keyword>
<dbReference type="GO" id="GO:0008305">
    <property type="term" value="C:integrin complex"/>
    <property type="evidence" value="ECO:0007669"/>
    <property type="project" value="TreeGrafter"/>
</dbReference>
<comment type="caution">
    <text evidence="20">The sequence shown here is derived from an EMBL/GenBank/DDBJ whole genome shotgun (WGS) entry which is preliminary data.</text>
</comment>
<evidence type="ECO:0000256" key="11">
    <source>
        <dbReference type="ARBA" id="ARBA00022889"/>
    </source>
</evidence>
<evidence type="ECO:0000313" key="21">
    <source>
        <dbReference type="Proteomes" id="UP000812440"/>
    </source>
</evidence>
<evidence type="ECO:0000256" key="13">
    <source>
        <dbReference type="ARBA" id="ARBA00023037"/>
    </source>
</evidence>
<keyword evidence="9" id="KW-0106">Calcium</keyword>
<dbReference type="InterPro" id="IPR036465">
    <property type="entry name" value="vWFA_dom_sf"/>
</dbReference>
<keyword evidence="15" id="KW-1015">Disulfide bond</keyword>
<feature type="non-terminal residue" evidence="20">
    <location>
        <position position="475"/>
    </location>
</feature>
<evidence type="ECO:0000256" key="14">
    <source>
        <dbReference type="ARBA" id="ARBA00023136"/>
    </source>
</evidence>
<dbReference type="GO" id="GO:0007160">
    <property type="term" value="P:cell-matrix adhesion"/>
    <property type="evidence" value="ECO:0007669"/>
    <property type="project" value="TreeGrafter"/>
</dbReference>
<dbReference type="GO" id="GO:0005925">
    <property type="term" value="C:focal adhesion"/>
    <property type="evidence" value="ECO:0007669"/>
    <property type="project" value="TreeGrafter"/>
</dbReference>
<evidence type="ECO:0000256" key="9">
    <source>
        <dbReference type="ARBA" id="ARBA00022837"/>
    </source>
</evidence>
<evidence type="ECO:0000256" key="6">
    <source>
        <dbReference type="ARBA" id="ARBA00022723"/>
    </source>
</evidence>
<evidence type="ECO:0000256" key="5">
    <source>
        <dbReference type="ARBA" id="ARBA00022692"/>
    </source>
</evidence>
<comment type="similarity">
    <text evidence="2 17">Belongs to the integrin beta chain family.</text>
</comment>
<dbReference type="GO" id="GO:0007229">
    <property type="term" value="P:integrin-mediated signaling pathway"/>
    <property type="evidence" value="ECO:0007669"/>
    <property type="project" value="UniProtKB-KW"/>
</dbReference>
<evidence type="ECO:0000256" key="4">
    <source>
        <dbReference type="ARBA" id="ARBA00022536"/>
    </source>
</evidence>
<dbReference type="Gene3D" id="3.40.50.410">
    <property type="entry name" value="von Willebrand factor, type A domain"/>
    <property type="match status" value="1"/>
</dbReference>
<dbReference type="GO" id="GO:0046872">
    <property type="term" value="F:metal ion binding"/>
    <property type="evidence" value="ECO:0007669"/>
    <property type="project" value="UniProtKB-KW"/>
</dbReference>
<keyword evidence="14" id="KW-0472">Membrane</keyword>
<keyword evidence="4" id="KW-0245">EGF-like domain</keyword>
<gene>
    <name evidence="20" type="ORF">GDO86_018092</name>
</gene>
<keyword evidence="6" id="KW-0479">Metal-binding</keyword>
<evidence type="ECO:0000256" key="12">
    <source>
        <dbReference type="ARBA" id="ARBA00022989"/>
    </source>
</evidence>
<keyword evidence="5 17" id="KW-0812">Transmembrane</keyword>
<dbReference type="GO" id="GO:0009986">
    <property type="term" value="C:cell surface"/>
    <property type="evidence" value="ECO:0007669"/>
    <property type="project" value="TreeGrafter"/>
</dbReference>
<evidence type="ECO:0000256" key="7">
    <source>
        <dbReference type="ARBA" id="ARBA00022729"/>
    </source>
</evidence>
<evidence type="ECO:0000259" key="19">
    <source>
        <dbReference type="SMART" id="SM00187"/>
    </source>
</evidence>
<dbReference type="InterPro" id="IPR040622">
    <property type="entry name" value="EGF_integrin_1"/>
</dbReference>
<keyword evidence="10" id="KW-0460">Magnesium</keyword>
<dbReference type="Pfam" id="PF18372">
    <property type="entry name" value="I-EGF_1"/>
    <property type="match status" value="1"/>
</dbReference>
<dbReference type="InterPro" id="IPR002369">
    <property type="entry name" value="Integrin_bsu_VWA"/>
</dbReference>
<dbReference type="GO" id="GO:0098609">
    <property type="term" value="P:cell-cell adhesion"/>
    <property type="evidence" value="ECO:0007669"/>
    <property type="project" value="TreeGrafter"/>
</dbReference>
<reference evidence="20" key="1">
    <citation type="thesis" date="2020" institute="ProQuest LLC" country="789 East Eisenhower Parkway, Ann Arbor, MI, USA">
        <title>Comparative Genomics and Chromosome Evolution.</title>
        <authorList>
            <person name="Mudd A.B."/>
        </authorList>
    </citation>
    <scope>NUCLEOTIDE SEQUENCE</scope>
    <source>
        <strain evidence="20">Female2</strain>
        <tissue evidence="20">Blood</tissue>
    </source>
</reference>
<dbReference type="Pfam" id="PF17205">
    <property type="entry name" value="PSI_integrin"/>
    <property type="match status" value="1"/>
</dbReference>
<dbReference type="PRINTS" id="PR01186">
    <property type="entry name" value="INTEGRINB"/>
</dbReference>
<dbReference type="SUPFAM" id="SSF103575">
    <property type="entry name" value="Plexin repeat"/>
    <property type="match status" value="1"/>
</dbReference>
<dbReference type="Pfam" id="PF00362">
    <property type="entry name" value="Integrin_beta"/>
    <property type="match status" value="1"/>
</dbReference>
<keyword evidence="8" id="KW-0677">Repeat</keyword>
<dbReference type="Gene3D" id="3.30.1680.10">
    <property type="entry name" value="ligand-binding face of the semaphorins, domain 2"/>
    <property type="match status" value="1"/>
</dbReference>
<proteinExistence type="inferred from homology"/>
<keyword evidence="11 17" id="KW-0130">Cell adhesion</keyword>
<evidence type="ECO:0000313" key="20">
    <source>
        <dbReference type="EMBL" id="KAG8429194.1"/>
    </source>
</evidence>
<keyword evidence="13 17" id="KW-0401">Integrin</keyword>
<evidence type="ECO:0000256" key="1">
    <source>
        <dbReference type="ARBA" id="ARBA00004251"/>
    </source>
</evidence>
<dbReference type="GO" id="GO:0016477">
    <property type="term" value="P:cell migration"/>
    <property type="evidence" value="ECO:0007669"/>
    <property type="project" value="TreeGrafter"/>
</dbReference>
<evidence type="ECO:0000256" key="16">
    <source>
        <dbReference type="ARBA" id="ARBA00023180"/>
    </source>
</evidence>
<organism evidence="20 21">
    <name type="scientific">Hymenochirus boettgeri</name>
    <name type="common">Congo dwarf clawed frog</name>
    <dbReference type="NCBI Taxonomy" id="247094"/>
    <lineage>
        <taxon>Eukaryota</taxon>
        <taxon>Metazoa</taxon>
        <taxon>Chordata</taxon>
        <taxon>Craniata</taxon>
        <taxon>Vertebrata</taxon>
        <taxon>Euteleostomi</taxon>
        <taxon>Amphibia</taxon>
        <taxon>Batrachia</taxon>
        <taxon>Anura</taxon>
        <taxon>Pipoidea</taxon>
        <taxon>Pipidae</taxon>
        <taxon>Pipinae</taxon>
        <taxon>Hymenochirus</taxon>
    </lineage>
</organism>
<name>A0A8T2ID89_9PIPI</name>
<dbReference type="PANTHER" id="PTHR10082:SF42">
    <property type="entry name" value="INTEGRIN BETA-4"/>
    <property type="match status" value="1"/>
</dbReference>
<dbReference type="EMBL" id="JAACNH010011988">
    <property type="protein sequence ID" value="KAG8429194.1"/>
    <property type="molecule type" value="Genomic_DNA"/>
</dbReference>
<keyword evidence="3" id="KW-1003">Cell membrane</keyword>
<dbReference type="InterPro" id="IPR015812">
    <property type="entry name" value="Integrin_bsu"/>
</dbReference>
<dbReference type="Gene3D" id="2.60.40.1510">
    <property type="entry name" value="ntegrin, alpha v. Chain A, domain 3"/>
    <property type="match status" value="1"/>
</dbReference>
<protein>
    <recommendedName>
        <fullName evidence="17">Integrin beta</fullName>
    </recommendedName>
</protein>
<comment type="subcellular location">
    <subcellularLocation>
        <location evidence="1 17">Cell membrane</location>
        <topology evidence="1 17">Single-pass type I membrane protein</topology>
    </subcellularLocation>
</comment>
<keyword evidence="16" id="KW-0325">Glycoprotein</keyword>
<dbReference type="GO" id="GO:0005178">
    <property type="term" value="F:integrin binding"/>
    <property type="evidence" value="ECO:0007669"/>
    <property type="project" value="TreeGrafter"/>
</dbReference>